<keyword evidence="2" id="KW-1185">Reference proteome</keyword>
<evidence type="ECO:0000313" key="1">
    <source>
        <dbReference type="EMBL" id="CAG8652897.1"/>
    </source>
</evidence>
<organism evidence="1 2">
    <name type="scientific">Ambispora leptoticha</name>
    <dbReference type="NCBI Taxonomy" id="144679"/>
    <lineage>
        <taxon>Eukaryota</taxon>
        <taxon>Fungi</taxon>
        <taxon>Fungi incertae sedis</taxon>
        <taxon>Mucoromycota</taxon>
        <taxon>Glomeromycotina</taxon>
        <taxon>Glomeromycetes</taxon>
        <taxon>Archaeosporales</taxon>
        <taxon>Ambisporaceae</taxon>
        <taxon>Ambispora</taxon>
    </lineage>
</organism>
<comment type="caution">
    <text evidence="1">The sequence shown here is derived from an EMBL/GenBank/DDBJ whole genome shotgun (WGS) entry which is preliminary data.</text>
</comment>
<evidence type="ECO:0000313" key="2">
    <source>
        <dbReference type="Proteomes" id="UP000789508"/>
    </source>
</evidence>
<protein>
    <submittedName>
        <fullName evidence="1">11825_t:CDS:1</fullName>
    </submittedName>
</protein>
<sequence>CHLLTNYALSDHSQPYGYASELQLSWQSRSSPSKTQTHDLVIVTWEH</sequence>
<feature type="non-terminal residue" evidence="1">
    <location>
        <position position="47"/>
    </location>
</feature>
<reference evidence="1" key="1">
    <citation type="submission" date="2021-06" db="EMBL/GenBank/DDBJ databases">
        <authorList>
            <person name="Kallberg Y."/>
            <person name="Tangrot J."/>
            <person name="Rosling A."/>
        </authorList>
    </citation>
    <scope>NUCLEOTIDE SEQUENCE</scope>
    <source>
        <strain evidence="1">FL130A</strain>
    </source>
</reference>
<proteinExistence type="predicted"/>
<dbReference type="AlphaFoldDB" id="A0A9N9DUE8"/>
<dbReference type="EMBL" id="CAJVPS010009743">
    <property type="protein sequence ID" value="CAG8652897.1"/>
    <property type="molecule type" value="Genomic_DNA"/>
</dbReference>
<name>A0A9N9DUE8_9GLOM</name>
<dbReference type="Proteomes" id="UP000789508">
    <property type="component" value="Unassembled WGS sequence"/>
</dbReference>
<accession>A0A9N9DUE8</accession>
<gene>
    <name evidence="1" type="ORF">ALEPTO_LOCUS10078</name>
</gene>